<comment type="caution">
    <text evidence="2">The sequence shown here is derived from an EMBL/GenBank/DDBJ whole genome shotgun (WGS) entry which is preliminary data.</text>
</comment>
<reference evidence="2" key="1">
    <citation type="journal article" date="2020" name="New Phytol.">
        <title>Comparative genomics reveals dynamic genome evolution in host specialist ectomycorrhizal fungi.</title>
        <authorList>
            <person name="Lofgren L.A."/>
            <person name="Nguyen N.H."/>
            <person name="Vilgalys R."/>
            <person name="Ruytinx J."/>
            <person name="Liao H.L."/>
            <person name="Branco S."/>
            <person name="Kuo A."/>
            <person name="LaButti K."/>
            <person name="Lipzen A."/>
            <person name="Andreopoulos W."/>
            <person name="Pangilinan J."/>
            <person name="Riley R."/>
            <person name="Hundley H."/>
            <person name="Na H."/>
            <person name="Barry K."/>
            <person name="Grigoriev I.V."/>
            <person name="Stajich J.E."/>
            <person name="Kennedy P.G."/>
        </authorList>
    </citation>
    <scope>NUCLEOTIDE SEQUENCE</scope>
    <source>
        <strain evidence="2">DOB743</strain>
    </source>
</reference>
<accession>A0A9P7A2Y1</accession>
<organism evidence="2 3">
    <name type="scientific">Suillus placidus</name>
    <dbReference type="NCBI Taxonomy" id="48579"/>
    <lineage>
        <taxon>Eukaryota</taxon>
        <taxon>Fungi</taxon>
        <taxon>Dikarya</taxon>
        <taxon>Basidiomycota</taxon>
        <taxon>Agaricomycotina</taxon>
        <taxon>Agaricomycetes</taxon>
        <taxon>Agaricomycetidae</taxon>
        <taxon>Boletales</taxon>
        <taxon>Suillineae</taxon>
        <taxon>Suillaceae</taxon>
        <taxon>Suillus</taxon>
    </lineage>
</organism>
<protein>
    <submittedName>
        <fullName evidence="2">Uncharacterized protein</fullName>
    </submittedName>
</protein>
<feature type="region of interest" description="Disordered" evidence="1">
    <location>
        <begin position="220"/>
        <end position="243"/>
    </location>
</feature>
<gene>
    <name evidence="2" type="ORF">EV702DRAFT_1071163</name>
</gene>
<dbReference type="OrthoDB" id="3063716at2759"/>
<feature type="compositionally biased region" description="Basic residues" evidence="1">
    <location>
        <begin position="225"/>
        <end position="234"/>
    </location>
</feature>
<evidence type="ECO:0000256" key="1">
    <source>
        <dbReference type="SAM" id="MobiDB-lite"/>
    </source>
</evidence>
<dbReference type="Proteomes" id="UP000714275">
    <property type="component" value="Unassembled WGS sequence"/>
</dbReference>
<name>A0A9P7A2Y1_9AGAM</name>
<evidence type="ECO:0000313" key="2">
    <source>
        <dbReference type="EMBL" id="KAG1781494.1"/>
    </source>
</evidence>
<dbReference type="EMBL" id="JABBWD010000005">
    <property type="protein sequence ID" value="KAG1781494.1"/>
    <property type="molecule type" value="Genomic_DNA"/>
</dbReference>
<proteinExistence type="predicted"/>
<feature type="region of interest" description="Disordered" evidence="1">
    <location>
        <begin position="101"/>
        <end position="120"/>
    </location>
</feature>
<evidence type="ECO:0000313" key="3">
    <source>
        <dbReference type="Proteomes" id="UP000714275"/>
    </source>
</evidence>
<dbReference type="AlphaFoldDB" id="A0A9P7A2Y1"/>
<keyword evidence="3" id="KW-1185">Reference proteome</keyword>
<sequence>MIPKFVNPHLSQAQDFELVSRAQLRSDVDPLVDADGTSDIEVTTSKRKLHELLFSEFRQCLSTASSHTPRKKKRCNGNETTPPDIQDGLISFRLLSSKTPPRIISTIPKPPPKPKTRPPDCEDNPIQADERMRRAQSVAVDFARLDASSQKYLKPFVQDDQKVVRMRGNLPVPHPAVIITESHRHRTVRRQTLGPPIPGAIDSPHSLRASCIVFPTSFPEDSQSHHRTRAKAVKKPSYEHPPPAYWRPDSNQRGKCVGYGLGYPGSWSVRYEGDPRKRWYVRDTMRKATLSA</sequence>